<dbReference type="InterPro" id="IPR035966">
    <property type="entry name" value="PKF_sf"/>
</dbReference>
<dbReference type="NCBIfam" id="NF010675">
    <property type="entry name" value="PRK14072.1"/>
    <property type="match status" value="1"/>
</dbReference>
<evidence type="ECO:0000256" key="3">
    <source>
        <dbReference type="ARBA" id="ARBA00022723"/>
    </source>
</evidence>
<comment type="catalytic activity">
    <reaction evidence="6">
        <text>beta-D-fructose 6-phosphate + diphosphate = beta-D-fructose 1,6-bisphosphate + phosphate + H(+)</text>
        <dbReference type="Rhea" id="RHEA:13613"/>
        <dbReference type="ChEBI" id="CHEBI:15378"/>
        <dbReference type="ChEBI" id="CHEBI:32966"/>
        <dbReference type="ChEBI" id="CHEBI:33019"/>
        <dbReference type="ChEBI" id="CHEBI:43474"/>
        <dbReference type="ChEBI" id="CHEBI:57634"/>
        <dbReference type="EC" id="2.7.1.90"/>
    </reaction>
</comment>
<feature type="active site" description="Proton acceptor" evidence="6">
    <location>
        <position position="141"/>
    </location>
</feature>
<dbReference type="GO" id="GO:0047334">
    <property type="term" value="F:diphosphate-fructose-6-phosphate 1-phosphotransferase activity"/>
    <property type="evidence" value="ECO:0007669"/>
    <property type="project" value="UniProtKB-EC"/>
</dbReference>
<dbReference type="EC" id="2.7.1.90" evidence="6"/>
<dbReference type="HAMAP" id="MF_01978">
    <property type="entry name" value="Phosphofructokinase_II_B2"/>
    <property type="match status" value="1"/>
</dbReference>
<name>A0A9D1NZP6_9FIRM</name>
<dbReference type="PRINTS" id="PR00476">
    <property type="entry name" value="PHFRCTKINASE"/>
</dbReference>
<reference evidence="8" key="1">
    <citation type="submission" date="2020-10" db="EMBL/GenBank/DDBJ databases">
        <authorList>
            <person name="Gilroy R."/>
        </authorList>
    </citation>
    <scope>NUCLEOTIDE SEQUENCE</scope>
    <source>
        <strain evidence="8">ChiBcec6-7307</strain>
    </source>
</reference>
<comment type="caution">
    <text evidence="6">Lacks conserved residue(s) required for the propagation of feature annotation.</text>
</comment>
<dbReference type="InterPro" id="IPR022953">
    <property type="entry name" value="ATP_PFK"/>
</dbReference>
<gene>
    <name evidence="6" type="primary">pfp</name>
    <name evidence="8" type="ORF">IAC80_05470</name>
</gene>
<comment type="subunit">
    <text evidence="6">Homodimer.</text>
</comment>
<comment type="pathway">
    <text evidence="6">Carbohydrate degradation; glycolysis; D-glyceraldehyde 3-phosphate and glycerone phosphate from D-glucose: step 3/4.</text>
</comment>
<dbReference type="SUPFAM" id="SSF53784">
    <property type="entry name" value="Phosphofructokinase"/>
    <property type="match status" value="1"/>
</dbReference>
<dbReference type="PANTHER" id="PTHR45770">
    <property type="entry name" value="ATP-DEPENDENT 6-PHOSPHOFRUCTOKINASE 1"/>
    <property type="match status" value="1"/>
</dbReference>
<evidence type="ECO:0000256" key="4">
    <source>
        <dbReference type="ARBA" id="ARBA00022777"/>
    </source>
</evidence>
<evidence type="ECO:0000313" key="9">
    <source>
        <dbReference type="Proteomes" id="UP000886889"/>
    </source>
</evidence>
<keyword evidence="6" id="KW-0324">Glycolysis</keyword>
<reference evidence="8" key="2">
    <citation type="journal article" date="2021" name="PeerJ">
        <title>Extensive microbial diversity within the chicken gut microbiome revealed by metagenomics and culture.</title>
        <authorList>
            <person name="Gilroy R."/>
            <person name="Ravi A."/>
            <person name="Getino M."/>
            <person name="Pursley I."/>
            <person name="Horton D.L."/>
            <person name="Alikhan N.F."/>
            <person name="Baker D."/>
            <person name="Gharbi K."/>
            <person name="Hall N."/>
            <person name="Watson M."/>
            <person name="Adriaenssens E.M."/>
            <person name="Foster-Nyarko E."/>
            <person name="Jarju S."/>
            <person name="Secka A."/>
            <person name="Antonio M."/>
            <person name="Oren A."/>
            <person name="Chaudhuri R.R."/>
            <person name="La Ragione R."/>
            <person name="Hildebrand F."/>
            <person name="Pallen M.J."/>
        </authorList>
    </citation>
    <scope>NUCLEOTIDE SEQUENCE</scope>
    <source>
        <strain evidence="8">ChiBcec6-7307</strain>
    </source>
</reference>
<evidence type="ECO:0000256" key="1">
    <source>
        <dbReference type="ARBA" id="ARBA00001946"/>
    </source>
</evidence>
<protein>
    <recommendedName>
        <fullName evidence="6">Pyrophosphate--fructose 6-phosphate 1-phosphotransferase</fullName>
        <ecNumber evidence="6">2.7.1.90</ecNumber>
    </recommendedName>
    <alternativeName>
        <fullName evidence="6">6-phosphofructokinase, pyrophosphate dependent</fullName>
    </alternativeName>
    <alternativeName>
        <fullName evidence="6">PPi-dependent phosphofructokinase</fullName>
        <shortName evidence="6">PPi-PFK</shortName>
    </alternativeName>
    <alternativeName>
        <fullName evidence="6">Pyrophosphate-dependent 6-phosphofructose-1-kinase</fullName>
    </alternativeName>
</protein>
<sequence>MKKNVLYIQSGGPTAVINCSAYGVIDACRRAGSRMGRIYASLHGIAGVLLGNLYDCTDLSQKQLEQLKKTPSMAFGSCRYTVREDTGEDYEKIIATLEKYEIYYIFINGGNGSVAAGNRLGLHLKKAGYDCRLMVIPKTVDNDIAAVDHAPGFPSAARHTAITISELAHDMYTYDTDLIMAVEVMGRNTGYLAAAAAAARKTGWGPDLIYVPELTFDPEKFVKDVGEVVARKGKCLAVVAEGVKTADGKYLFEDTTVNKSEDPSRNMGGITPYLNMLLRRHFTCKIRCIDLGLMQRCAIHDASEIDKTEAEMLGREAVDRALAGESGRMMSLSRVSSSPYEVKTESLALEAVADVERVMDLAYVRDNHADIREAYMEYILPLIGELPEYIDLS</sequence>
<accession>A0A9D1NZP6</accession>
<evidence type="ECO:0000256" key="2">
    <source>
        <dbReference type="ARBA" id="ARBA00022679"/>
    </source>
</evidence>
<evidence type="ECO:0000259" key="7">
    <source>
        <dbReference type="Pfam" id="PF00365"/>
    </source>
</evidence>
<keyword evidence="4 6" id="KW-0418">Kinase</keyword>
<dbReference type="InterPro" id="IPR011404">
    <property type="entry name" value="PPi-PFK"/>
</dbReference>
<feature type="binding site" evidence="6">
    <location>
        <position position="241"/>
    </location>
    <ligand>
        <name>substrate</name>
    </ligand>
</feature>
<comment type="function">
    <text evidence="6">Catalyzes the phosphorylation of D-fructose 6-phosphate, the first committing step of glycolysis. Uses inorganic phosphate (PPi) as phosphoryl donor instead of ATP like common ATP-dependent phosphofructokinases (ATP-PFKs), which renders the reaction reversible, and can thus function both in glycolysis and gluconeogenesis. Consistently, PPi-PFK can replace the enzymes of both the forward (ATP-PFK) and reverse (fructose-bisphosphatase (FBPase)) reactions.</text>
</comment>
<feature type="domain" description="Phosphofructokinase" evidence="7">
    <location>
        <begin position="5"/>
        <end position="319"/>
    </location>
</feature>
<dbReference type="Gene3D" id="3.40.50.450">
    <property type="match status" value="1"/>
</dbReference>
<evidence type="ECO:0000256" key="6">
    <source>
        <dbReference type="HAMAP-Rule" id="MF_01978"/>
    </source>
</evidence>
<dbReference type="InterPro" id="IPR050929">
    <property type="entry name" value="PFKA"/>
</dbReference>
<dbReference type="EMBL" id="DVOS01000046">
    <property type="protein sequence ID" value="HIV23372.1"/>
    <property type="molecule type" value="Genomic_DNA"/>
</dbReference>
<keyword evidence="5 6" id="KW-0460">Magnesium</keyword>
<proteinExistence type="inferred from homology"/>
<keyword evidence="6" id="KW-0963">Cytoplasm</keyword>
<dbReference type="Gene3D" id="3.40.50.460">
    <property type="entry name" value="Phosphofructokinase domain"/>
    <property type="match status" value="1"/>
</dbReference>
<dbReference type="PIRSF" id="PIRSF036483">
    <property type="entry name" value="PFK_XF0274"/>
    <property type="match status" value="1"/>
</dbReference>
<dbReference type="AlphaFoldDB" id="A0A9D1NZP6"/>
<comment type="cofactor">
    <cofactor evidence="1 6">
        <name>Mg(2+)</name>
        <dbReference type="ChEBI" id="CHEBI:18420"/>
    </cofactor>
</comment>
<comment type="similarity">
    <text evidence="6">Belongs to the phosphofructokinase type A (PFKA) family. PPi-dependent PFK group II subfamily. Clade 'B2' sub-subfamily.</text>
</comment>
<feature type="binding site" evidence="6">
    <location>
        <position position="12"/>
    </location>
    <ligand>
        <name>diphosphate</name>
        <dbReference type="ChEBI" id="CHEBI:33019"/>
    </ligand>
</feature>
<feature type="binding site" evidence="6">
    <location>
        <begin position="139"/>
        <end position="141"/>
    </location>
    <ligand>
        <name>substrate</name>
    </ligand>
</feature>
<feature type="binding site" evidence="6">
    <location>
        <begin position="185"/>
        <end position="187"/>
    </location>
    <ligand>
        <name>substrate</name>
    </ligand>
</feature>
<keyword evidence="2 6" id="KW-0808">Transferase</keyword>
<evidence type="ECO:0000313" key="8">
    <source>
        <dbReference type="EMBL" id="HIV23372.1"/>
    </source>
</evidence>
<comment type="activity regulation">
    <text evidence="6">Non-allosteric.</text>
</comment>
<dbReference type="GO" id="GO:0005737">
    <property type="term" value="C:cytoplasm"/>
    <property type="evidence" value="ECO:0007669"/>
    <property type="project" value="UniProtKB-SubCell"/>
</dbReference>
<dbReference type="GO" id="GO:0006002">
    <property type="term" value="P:fructose 6-phosphate metabolic process"/>
    <property type="evidence" value="ECO:0007669"/>
    <property type="project" value="InterPro"/>
</dbReference>
<dbReference type="Proteomes" id="UP000886889">
    <property type="component" value="Unassembled WGS sequence"/>
</dbReference>
<comment type="subcellular location">
    <subcellularLocation>
        <location evidence="6">Cytoplasm</location>
    </subcellularLocation>
</comment>
<dbReference type="InterPro" id="IPR000023">
    <property type="entry name" value="Phosphofructokinase_dom"/>
</dbReference>
<evidence type="ECO:0000256" key="5">
    <source>
        <dbReference type="ARBA" id="ARBA00022842"/>
    </source>
</evidence>
<comment type="caution">
    <text evidence="8">The sequence shown here is derived from an EMBL/GenBank/DDBJ whole genome shotgun (WGS) entry which is preliminary data.</text>
</comment>
<dbReference type="GO" id="GO:0003872">
    <property type="term" value="F:6-phosphofructokinase activity"/>
    <property type="evidence" value="ECO:0007669"/>
    <property type="project" value="UniProtKB-UniRule"/>
</dbReference>
<dbReference type="GO" id="GO:0046872">
    <property type="term" value="F:metal ion binding"/>
    <property type="evidence" value="ECO:0007669"/>
    <property type="project" value="UniProtKB-KW"/>
</dbReference>
<organism evidence="8 9">
    <name type="scientific">Candidatus Merdiplasma excrementigallinarum</name>
    <dbReference type="NCBI Taxonomy" id="2840864"/>
    <lineage>
        <taxon>Bacteria</taxon>
        <taxon>Bacillati</taxon>
        <taxon>Bacillota</taxon>
        <taxon>Clostridia</taxon>
        <taxon>Lachnospirales</taxon>
        <taxon>Lachnospiraceae</taxon>
        <taxon>Lachnospiraceae incertae sedis</taxon>
        <taxon>Candidatus Merdiplasma</taxon>
    </lineage>
</organism>
<dbReference type="Pfam" id="PF00365">
    <property type="entry name" value="PFK"/>
    <property type="match status" value="1"/>
</dbReference>
<feature type="binding site" evidence="6">
    <location>
        <position position="111"/>
    </location>
    <ligand>
        <name>Mg(2+)</name>
        <dbReference type="ChEBI" id="CHEBI:18420"/>
        <note>catalytic</note>
    </ligand>
</feature>
<feature type="site" description="Important for catalytic activity; stabilizes the transition state when the phosphoryl donor is PPi" evidence="6">
    <location>
        <position position="138"/>
    </location>
</feature>
<keyword evidence="3 6" id="KW-0479">Metal-binding</keyword>